<keyword evidence="2" id="KW-1185">Reference proteome</keyword>
<dbReference type="KEGG" id="acan:ACA1_289840"/>
<dbReference type="GeneID" id="14926276"/>
<dbReference type="GO" id="GO:0005737">
    <property type="term" value="C:cytoplasm"/>
    <property type="evidence" value="ECO:0007669"/>
    <property type="project" value="TreeGrafter"/>
</dbReference>
<dbReference type="STRING" id="1257118.L8HLF9"/>
<evidence type="ECO:0000313" key="2">
    <source>
        <dbReference type="Proteomes" id="UP000011083"/>
    </source>
</evidence>
<name>L8HLF9_ACACF</name>
<gene>
    <name evidence="1" type="ORF">ACA1_289840</name>
</gene>
<proteinExistence type="predicted"/>
<dbReference type="RefSeq" id="XP_004367986.1">
    <property type="nucleotide sequence ID" value="XM_004367929.1"/>
</dbReference>
<dbReference type="PANTHER" id="PTHR47065">
    <property type="entry name" value="EF-HAND CALCIUM-BINDING DOMAIN-CONTAINING PROTEIN 9"/>
    <property type="match status" value="1"/>
</dbReference>
<dbReference type="PANTHER" id="PTHR47065:SF1">
    <property type="entry name" value="EF-HAND CALCIUM-BINDING DOMAIN-CONTAINING PROTEIN 9"/>
    <property type="match status" value="1"/>
</dbReference>
<dbReference type="InterPro" id="IPR042798">
    <property type="entry name" value="EFCAB9"/>
</dbReference>
<organism evidence="1 2">
    <name type="scientific">Acanthamoeba castellanii (strain ATCC 30010 / Neff)</name>
    <dbReference type="NCBI Taxonomy" id="1257118"/>
    <lineage>
        <taxon>Eukaryota</taxon>
        <taxon>Amoebozoa</taxon>
        <taxon>Discosea</taxon>
        <taxon>Longamoebia</taxon>
        <taxon>Centramoebida</taxon>
        <taxon>Acanthamoebidae</taxon>
        <taxon>Acanthamoeba</taxon>
    </lineage>
</organism>
<dbReference type="AlphaFoldDB" id="L8HLF9"/>
<dbReference type="OrthoDB" id="186625at2759"/>
<dbReference type="GO" id="GO:0005509">
    <property type="term" value="F:calcium ion binding"/>
    <property type="evidence" value="ECO:0007669"/>
    <property type="project" value="InterPro"/>
</dbReference>
<dbReference type="EMBL" id="KB007805">
    <property type="protein sequence ID" value="ELR25231.1"/>
    <property type="molecule type" value="Genomic_DNA"/>
</dbReference>
<reference evidence="1 2" key="1">
    <citation type="journal article" date="2013" name="Genome Biol.">
        <title>Genome of Acanthamoeba castellanii highlights extensive lateral gene transfer and early evolution of tyrosine kinase signaling.</title>
        <authorList>
            <person name="Clarke M."/>
            <person name="Lohan A.J."/>
            <person name="Liu B."/>
            <person name="Lagkouvardos I."/>
            <person name="Roy S."/>
            <person name="Zafar N."/>
            <person name="Bertelli C."/>
            <person name="Schilde C."/>
            <person name="Kianianmomeni A."/>
            <person name="Burglin T.R."/>
            <person name="Frech C."/>
            <person name="Turcotte B."/>
            <person name="Kopec K.O."/>
            <person name="Synnott J.M."/>
            <person name="Choo C."/>
            <person name="Paponov I."/>
            <person name="Finkler A."/>
            <person name="Soon Heng Tan C."/>
            <person name="Hutchins A.P."/>
            <person name="Weinmeier T."/>
            <person name="Rattei T."/>
            <person name="Chu J.S."/>
            <person name="Gimenez G."/>
            <person name="Irimia M."/>
            <person name="Rigden D.J."/>
            <person name="Fitzpatrick D.A."/>
            <person name="Lorenzo-Morales J."/>
            <person name="Bateman A."/>
            <person name="Chiu C.H."/>
            <person name="Tang P."/>
            <person name="Hegemann P."/>
            <person name="Fromm H."/>
            <person name="Raoult D."/>
            <person name="Greub G."/>
            <person name="Miranda-Saavedra D."/>
            <person name="Chen N."/>
            <person name="Nash P."/>
            <person name="Ginger M.L."/>
            <person name="Horn M."/>
            <person name="Schaap P."/>
            <person name="Caler L."/>
            <person name="Loftus B."/>
        </authorList>
    </citation>
    <scope>NUCLEOTIDE SEQUENCE [LARGE SCALE GENOMIC DNA]</scope>
    <source>
        <strain evidence="1 2">Neff</strain>
    </source>
</reference>
<dbReference type="Proteomes" id="UP000011083">
    <property type="component" value="Unassembled WGS sequence"/>
</dbReference>
<dbReference type="GO" id="GO:0061891">
    <property type="term" value="F:calcium ion sensor activity"/>
    <property type="evidence" value="ECO:0007669"/>
    <property type="project" value="TreeGrafter"/>
</dbReference>
<sequence>MKVNQEFLTLVLLGQGTTHSHTPGAPAPATLPHNKSPFEYLHTEEGFLHAKTYFSFIANNNDETDEYFNENQFINFLRKLTDFNDHEILEIYDTFDVRLGEASGIRFEEYFCILSLLGSRDHGQLTKSLFLHGESMFNILVNKLTGEVIYDKFRRLGFLLGIPETYILARLWPFQLNAFSSFDRDSFMLHYFDILSHVEIYLKQNDTRDSDDGKTKGPRCAVS</sequence>
<dbReference type="VEuPathDB" id="AmoebaDB:ACA1_289840"/>
<protein>
    <submittedName>
        <fullName evidence="1">Uncharacterized protein</fullName>
    </submittedName>
</protein>
<evidence type="ECO:0000313" key="1">
    <source>
        <dbReference type="EMBL" id="ELR25231.1"/>
    </source>
</evidence>
<accession>L8HLF9</accession>